<dbReference type="RefSeq" id="WP_073588783.1">
    <property type="nucleotide sequence ID" value="NZ_FRFD01000005.1"/>
</dbReference>
<dbReference type="STRING" id="1121345.SAMN02745217_02102"/>
<dbReference type="EMBL" id="FRFD01000005">
    <property type="protein sequence ID" value="SHO48932.1"/>
    <property type="molecule type" value="Genomic_DNA"/>
</dbReference>
<dbReference type="OrthoDB" id="1426324at2"/>
<protein>
    <submittedName>
        <fullName evidence="1">Uncharacterized protein</fullName>
    </submittedName>
</protein>
<name>A0A1M7Y8G9_9FIRM</name>
<gene>
    <name evidence="1" type="ORF">SAMN02745217_02102</name>
</gene>
<sequence length="95" mass="10969">MKEFKNFQFNCQNCDNIITIPDLNDLFVSSGSTERSMGYEVLYTFNSKDNVVLNCQHCNVNYDLEVSIEQYPEGVFNVLHTNQTLSEVAEPYEND</sequence>
<evidence type="ECO:0000313" key="1">
    <source>
        <dbReference type="EMBL" id="SHO48932.1"/>
    </source>
</evidence>
<proteinExistence type="predicted"/>
<reference evidence="1 2" key="1">
    <citation type="submission" date="2016-12" db="EMBL/GenBank/DDBJ databases">
        <authorList>
            <person name="Song W.-J."/>
            <person name="Kurnit D.M."/>
        </authorList>
    </citation>
    <scope>NUCLEOTIDE SEQUENCE [LARGE SCALE GENOMIC DNA]</scope>
    <source>
        <strain evidence="1 2">DSM 12503</strain>
    </source>
</reference>
<dbReference type="Proteomes" id="UP000184612">
    <property type="component" value="Unassembled WGS sequence"/>
</dbReference>
<keyword evidence="2" id="KW-1185">Reference proteome</keyword>
<evidence type="ECO:0000313" key="2">
    <source>
        <dbReference type="Proteomes" id="UP000184612"/>
    </source>
</evidence>
<organism evidence="1 2">
    <name type="scientific">Anaerocolumna xylanovorans DSM 12503</name>
    <dbReference type="NCBI Taxonomy" id="1121345"/>
    <lineage>
        <taxon>Bacteria</taxon>
        <taxon>Bacillati</taxon>
        <taxon>Bacillota</taxon>
        <taxon>Clostridia</taxon>
        <taxon>Lachnospirales</taxon>
        <taxon>Lachnospiraceae</taxon>
        <taxon>Anaerocolumna</taxon>
    </lineage>
</organism>
<dbReference type="AlphaFoldDB" id="A0A1M7Y8G9"/>
<accession>A0A1M7Y8G9</accession>